<accession>A0A7L7KPS3</accession>
<evidence type="ECO:0000313" key="5">
    <source>
        <dbReference type="EMBL" id="QMS84439.1"/>
    </source>
</evidence>
<dbReference type="SUPFAM" id="SSF53822">
    <property type="entry name" value="Periplasmic binding protein-like I"/>
    <property type="match status" value="1"/>
</dbReference>
<dbReference type="GO" id="GO:0000976">
    <property type="term" value="F:transcription cis-regulatory region binding"/>
    <property type="evidence" value="ECO:0007669"/>
    <property type="project" value="TreeGrafter"/>
</dbReference>
<gene>
    <name evidence="5" type="ORF">G4Z02_01330</name>
</gene>
<keyword evidence="3" id="KW-0804">Transcription</keyword>
<dbReference type="SUPFAM" id="SSF47413">
    <property type="entry name" value="lambda repressor-like DNA-binding domains"/>
    <property type="match status" value="1"/>
</dbReference>
<dbReference type="Gene3D" id="1.10.260.40">
    <property type="entry name" value="lambda repressor-like DNA-binding domains"/>
    <property type="match status" value="1"/>
</dbReference>
<dbReference type="RefSeq" id="WP_258878052.1">
    <property type="nucleotide sequence ID" value="NZ_CP048914.1"/>
</dbReference>
<keyword evidence="6" id="KW-1185">Reference proteome</keyword>
<evidence type="ECO:0000313" key="6">
    <source>
        <dbReference type="Proteomes" id="UP000514720"/>
    </source>
</evidence>
<organism evidence="5 6">
    <name type="scientific">Candidatus Xianfuyuplasma coldseepsis</name>
    <dbReference type="NCBI Taxonomy" id="2782163"/>
    <lineage>
        <taxon>Bacteria</taxon>
        <taxon>Bacillati</taxon>
        <taxon>Mycoplasmatota</taxon>
        <taxon>Mollicutes</taxon>
        <taxon>Candidatus Izemoplasmatales</taxon>
        <taxon>Candidatus Izemoplasmataceae</taxon>
        <taxon>Candidatus Xianfuyuplasma</taxon>
    </lineage>
</organism>
<dbReference type="PANTHER" id="PTHR30146:SF109">
    <property type="entry name" value="HTH-TYPE TRANSCRIPTIONAL REGULATOR GALS"/>
    <property type="match status" value="1"/>
</dbReference>
<dbReference type="Proteomes" id="UP000514720">
    <property type="component" value="Chromosome"/>
</dbReference>
<keyword evidence="1" id="KW-0805">Transcription regulation</keyword>
<keyword evidence="2" id="KW-0238">DNA-binding</keyword>
<dbReference type="InterPro" id="IPR010982">
    <property type="entry name" value="Lambda_DNA-bd_dom_sf"/>
</dbReference>
<dbReference type="Pfam" id="PF13377">
    <property type="entry name" value="Peripla_BP_3"/>
    <property type="match status" value="1"/>
</dbReference>
<evidence type="ECO:0000256" key="2">
    <source>
        <dbReference type="ARBA" id="ARBA00023125"/>
    </source>
</evidence>
<dbReference type="PANTHER" id="PTHR30146">
    <property type="entry name" value="LACI-RELATED TRANSCRIPTIONAL REPRESSOR"/>
    <property type="match status" value="1"/>
</dbReference>
<evidence type="ECO:0000259" key="4">
    <source>
        <dbReference type="PROSITE" id="PS50932"/>
    </source>
</evidence>
<dbReference type="AlphaFoldDB" id="A0A7L7KPS3"/>
<dbReference type="GO" id="GO:0003700">
    <property type="term" value="F:DNA-binding transcription factor activity"/>
    <property type="evidence" value="ECO:0007669"/>
    <property type="project" value="TreeGrafter"/>
</dbReference>
<proteinExistence type="predicted"/>
<dbReference type="InterPro" id="IPR028082">
    <property type="entry name" value="Peripla_BP_I"/>
</dbReference>
<evidence type="ECO:0000256" key="3">
    <source>
        <dbReference type="ARBA" id="ARBA00023163"/>
    </source>
</evidence>
<feature type="domain" description="HTH lacI-type" evidence="4">
    <location>
        <begin position="2"/>
        <end position="56"/>
    </location>
</feature>
<dbReference type="InterPro" id="IPR000843">
    <property type="entry name" value="HTH_LacI"/>
</dbReference>
<reference evidence="5 6" key="1">
    <citation type="submission" date="2020-02" db="EMBL/GenBank/DDBJ databases">
        <authorList>
            <person name="Zheng R.K."/>
            <person name="Sun C.M."/>
        </authorList>
    </citation>
    <scope>NUCLEOTIDE SEQUENCE [LARGE SCALE GENOMIC DNA]</scope>
    <source>
        <strain evidence="6">zrk13</strain>
    </source>
</reference>
<dbReference type="Pfam" id="PF00356">
    <property type="entry name" value="LacI"/>
    <property type="match status" value="1"/>
</dbReference>
<name>A0A7L7KPS3_9MOLU</name>
<evidence type="ECO:0000256" key="1">
    <source>
        <dbReference type="ARBA" id="ARBA00023015"/>
    </source>
</evidence>
<dbReference type="EMBL" id="CP048914">
    <property type="protein sequence ID" value="QMS84439.1"/>
    <property type="molecule type" value="Genomic_DNA"/>
</dbReference>
<protein>
    <submittedName>
        <fullName evidence="5">LacI family transcriptional regulator</fullName>
    </submittedName>
</protein>
<dbReference type="KEGG" id="xcl:G4Z02_01330"/>
<dbReference type="CDD" id="cd06267">
    <property type="entry name" value="PBP1_LacI_sugar_binding-like"/>
    <property type="match status" value="1"/>
</dbReference>
<dbReference type="CDD" id="cd01392">
    <property type="entry name" value="HTH_LacI"/>
    <property type="match status" value="1"/>
</dbReference>
<dbReference type="PROSITE" id="PS50932">
    <property type="entry name" value="HTH_LACI_2"/>
    <property type="match status" value="1"/>
</dbReference>
<dbReference type="Gene3D" id="3.40.50.2300">
    <property type="match status" value="2"/>
</dbReference>
<sequence>MTTIYDIAKALGVAPSTVSKALNGGSGVSEKTRNKIIRYANKVRYIPNANASRLKTKRSYSIGIIYSENLNIGLEHHFFSSVIQAFKDYVETKGYEITFVIRNLGNTEMTFLEFCKHKQLDGVFIVVAEHSDKDLQELIDSDIPCVTTDLVEDNIFTVMTDNEYGAKRAVLEFFNNGHRQIAHITGSLNSYAGSERLVGYRKGMNEVGLEDSDDLIFVTEGFTFEDGYVAAGNVLAMDEIPTAVFAAGDDLAFGAIKRFHENGYRVPQDIAVIGFDDGPFAKYFDPPLSTLHQDRLAIGVGAAKYLIQQIEEGQDESSKMGELRIRPTFVKRESA</sequence>
<dbReference type="InterPro" id="IPR046335">
    <property type="entry name" value="LacI/GalR-like_sensor"/>
</dbReference>
<dbReference type="SMART" id="SM00354">
    <property type="entry name" value="HTH_LACI"/>
    <property type="match status" value="1"/>
</dbReference>